<keyword evidence="1" id="KW-0812">Transmembrane</keyword>
<evidence type="ECO:0000256" key="1">
    <source>
        <dbReference type="SAM" id="Phobius"/>
    </source>
</evidence>
<comment type="caution">
    <text evidence="3">The sequence shown here is derived from an EMBL/GenBank/DDBJ whole genome shotgun (WGS) entry which is preliminary data.</text>
</comment>
<feature type="domain" description="Septum formation-related" evidence="2">
    <location>
        <begin position="140"/>
        <end position="240"/>
    </location>
</feature>
<keyword evidence="1" id="KW-1133">Transmembrane helix</keyword>
<evidence type="ECO:0000313" key="3">
    <source>
        <dbReference type="EMBL" id="MUN37458.1"/>
    </source>
</evidence>
<proteinExistence type="predicted"/>
<dbReference type="InterPro" id="IPR026004">
    <property type="entry name" value="Septum_form"/>
</dbReference>
<reference evidence="3 4" key="1">
    <citation type="submission" date="2019-11" db="EMBL/GenBank/DDBJ databases">
        <authorList>
            <person name="Cao P."/>
        </authorList>
    </citation>
    <scope>NUCLEOTIDE SEQUENCE [LARGE SCALE GENOMIC DNA]</scope>
    <source>
        <strain evidence="3 4">NEAU-AAG5</strain>
    </source>
</reference>
<sequence length="255" mass="27789">MSEDGTEGEGRHSEASRLARQLSSPQVLSGVAATLISTVIIKFLGKLNIASVTLIISVTALVASVAALNRIHRDGGRVIFWAAAATTIISSVVLAGAAGWLLKLRPEGQGAAPANSPAATATVTLTPPPFMKLNDNFSVGECVLAPQVHQQNKEIPDRLNTVSCLAAHDAEVYFVGDIWPSGQSHPGEVKVNERTDRWCDDSFRKYIQTSSKDSIFDYDYWYPDRDEWTKGDRRVICIAFLPGKSLNYSIRGMRQ</sequence>
<dbReference type="EMBL" id="WOFH01000004">
    <property type="protein sequence ID" value="MUN37458.1"/>
    <property type="molecule type" value="Genomic_DNA"/>
</dbReference>
<accession>A0A7K1KZ26</accession>
<dbReference type="Proteomes" id="UP000432015">
    <property type="component" value="Unassembled WGS sequence"/>
</dbReference>
<dbReference type="RefSeq" id="WP_156216502.1">
    <property type="nucleotide sequence ID" value="NZ_WOFH01000004.1"/>
</dbReference>
<dbReference type="AlphaFoldDB" id="A0A7K1KZ26"/>
<feature type="transmembrane region" description="Helical" evidence="1">
    <location>
        <begin position="52"/>
        <end position="72"/>
    </location>
</feature>
<evidence type="ECO:0000313" key="4">
    <source>
        <dbReference type="Proteomes" id="UP000432015"/>
    </source>
</evidence>
<name>A0A7K1KZ26_9ACTN</name>
<feature type="transmembrane region" description="Helical" evidence="1">
    <location>
        <begin position="78"/>
        <end position="102"/>
    </location>
</feature>
<gene>
    <name evidence="3" type="ORF">GNZ18_12705</name>
</gene>
<organism evidence="3 4">
    <name type="scientific">Actinomadura litoris</name>
    <dbReference type="NCBI Taxonomy" id="2678616"/>
    <lineage>
        <taxon>Bacteria</taxon>
        <taxon>Bacillati</taxon>
        <taxon>Actinomycetota</taxon>
        <taxon>Actinomycetes</taxon>
        <taxon>Streptosporangiales</taxon>
        <taxon>Thermomonosporaceae</taxon>
        <taxon>Actinomadura</taxon>
    </lineage>
</organism>
<protein>
    <recommendedName>
        <fullName evidence="2">Septum formation-related domain-containing protein</fullName>
    </recommendedName>
</protein>
<dbReference type="Pfam" id="PF13845">
    <property type="entry name" value="Septum_form"/>
    <property type="match status" value="1"/>
</dbReference>
<evidence type="ECO:0000259" key="2">
    <source>
        <dbReference type="Pfam" id="PF13845"/>
    </source>
</evidence>
<keyword evidence="4" id="KW-1185">Reference proteome</keyword>
<keyword evidence="1" id="KW-0472">Membrane</keyword>